<dbReference type="SUPFAM" id="SSF63491">
    <property type="entry name" value="BAG domain"/>
    <property type="match status" value="1"/>
</dbReference>
<proteinExistence type="predicted"/>
<dbReference type="PROSITE" id="PS51035">
    <property type="entry name" value="BAG"/>
    <property type="match status" value="1"/>
</dbReference>
<reference evidence="3 4" key="1">
    <citation type="submission" date="2016-07" db="EMBL/GenBank/DDBJ databases">
        <title>Pervasive Adenine N6-methylation of Active Genes in Fungi.</title>
        <authorList>
            <consortium name="DOE Joint Genome Institute"/>
            <person name="Mondo S.J."/>
            <person name="Dannebaum R.O."/>
            <person name="Kuo R.C."/>
            <person name="Labutti K."/>
            <person name="Haridas S."/>
            <person name="Kuo A."/>
            <person name="Salamov A."/>
            <person name="Ahrendt S.R."/>
            <person name="Lipzen A."/>
            <person name="Sullivan W."/>
            <person name="Andreopoulos W.B."/>
            <person name="Clum A."/>
            <person name="Lindquist E."/>
            <person name="Daum C."/>
            <person name="Ramamoorthy G.K."/>
            <person name="Gryganskyi A."/>
            <person name="Culley D."/>
            <person name="Magnuson J.K."/>
            <person name="James T.Y."/>
            <person name="O'Malley M.A."/>
            <person name="Stajich J.E."/>
            <person name="Spatafora J.W."/>
            <person name="Visel A."/>
            <person name="Grigoriev I.V."/>
        </authorList>
    </citation>
    <scope>NUCLEOTIDE SEQUENCE [LARGE SCALE GENOMIC DNA]</scope>
    <source>
        <strain evidence="3 4">CBS 931.73</strain>
    </source>
</reference>
<dbReference type="AlphaFoldDB" id="A0A1Y1Y3V2"/>
<gene>
    <name evidence="3" type="ORF">K493DRAFT_354357</name>
</gene>
<dbReference type="GO" id="GO:0051087">
    <property type="term" value="F:protein-folding chaperone binding"/>
    <property type="evidence" value="ECO:0007669"/>
    <property type="project" value="InterPro"/>
</dbReference>
<feature type="compositionally biased region" description="Low complexity" evidence="1">
    <location>
        <begin position="127"/>
        <end position="138"/>
    </location>
</feature>
<dbReference type="InterPro" id="IPR003103">
    <property type="entry name" value="BAG_domain"/>
</dbReference>
<organism evidence="3 4">
    <name type="scientific">Basidiobolus meristosporus CBS 931.73</name>
    <dbReference type="NCBI Taxonomy" id="1314790"/>
    <lineage>
        <taxon>Eukaryota</taxon>
        <taxon>Fungi</taxon>
        <taxon>Fungi incertae sedis</taxon>
        <taxon>Zoopagomycota</taxon>
        <taxon>Entomophthoromycotina</taxon>
        <taxon>Basidiobolomycetes</taxon>
        <taxon>Basidiobolales</taxon>
        <taxon>Basidiobolaceae</taxon>
        <taxon>Basidiobolus</taxon>
    </lineage>
</organism>
<feature type="domain" description="BAG" evidence="2">
    <location>
        <begin position="294"/>
        <end position="334"/>
    </location>
</feature>
<dbReference type="OrthoDB" id="333905at2759"/>
<sequence length="346" mass="40975">MYSPLYSFTPFDLFGQQHIHQQPSWYFQQSQPEEYLFPEHIATQPSLYRYPMMQPRHCHSQQPGKCYVLPSRHPGPLAREFLSPRSTTGYMDIEESQQPFEVRPGWSEDEQSSDSEQDVDLGQPAFTSSQSTHSGTQQVNERSRSRKRSHDTLKPQQPHKKRSGKEKRRDRKSKKTHRKETKRWKEAVQQFRYNRAVKLIQRQWRLYQQKRREEASRKIVGFIHARLEIRQAQQVLQHLRQLRSFETELDLTHERQAPRVFKRPLKFASDSTPESIKIPPVKENQCYLGYEDALLRLLMRIDGVDSIGSDIVRHARKSLVNKTQSLLDQLDEFKKSQYSTLVTSRN</sequence>
<dbReference type="InterPro" id="IPR036533">
    <property type="entry name" value="BAG_dom_sf"/>
</dbReference>
<evidence type="ECO:0000313" key="3">
    <source>
        <dbReference type="EMBL" id="ORX92565.1"/>
    </source>
</evidence>
<feature type="compositionally biased region" description="Basic residues" evidence="1">
    <location>
        <begin position="157"/>
        <end position="182"/>
    </location>
</feature>
<dbReference type="EMBL" id="MCFE01000270">
    <property type="protein sequence ID" value="ORX92565.1"/>
    <property type="molecule type" value="Genomic_DNA"/>
</dbReference>
<evidence type="ECO:0000256" key="1">
    <source>
        <dbReference type="SAM" id="MobiDB-lite"/>
    </source>
</evidence>
<evidence type="ECO:0000259" key="2">
    <source>
        <dbReference type="PROSITE" id="PS51035"/>
    </source>
</evidence>
<accession>A0A1Y1Y3V2</accession>
<protein>
    <recommendedName>
        <fullName evidence="2">BAG domain-containing protein</fullName>
    </recommendedName>
</protein>
<comment type="caution">
    <text evidence="3">The sequence shown here is derived from an EMBL/GenBank/DDBJ whole genome shotgun (WGS) entry which is preliminary data.</text>
</comment>
<dbReference type="Gene3D" id="1.20.58.120">
    <property type="entry name" value="BAG domain"/>
    <property type="match status" value="1"/>
</dbReference>
<keyword evidence="4" id="KW-1185">Reference proteome</keyword>
<dbReference type="InParanoid" id="A0A1Y1Y3V2"/>
<dbReference type="Proteomes" id="UP000193498">
    <property type="component" value="Unassembled WGS sequence"/>
</dbReference>
<evidence type="ECO:0000313" key="4">
    <source>
        <dbReference type="Proteomes" id="UP000193498"/>
    </source>
</evidence>
<dbReference type="STRING" id="1314790.A0A1Y1Y3V2"/>
<feature type="compositionally biased region" description="Acidic residues" evidence="1">
    <location>
        <begin position="107"/>
        <end position="119"/>
    </location>
</feature>
<dbReference type="Pfam" id="PF02179">
    <property type="entry name" value="BAG"/>
    <property type="match status" value="1"/>
</dbReference>
<name>A0A1Y1Y3V2_9FUNG</name>
<feature type="region of interest" description="Disordered" evidence="1">
    <location>
        <begin position="95"/>
        <end position="186"/>
    </location>
</feature>